<dbReference type="EMBL" id="JADEYS010000006">
    <property type="protein sequence ID" value="MBE9397098.1"/>
    <property type="molecule type" value="Genomic_DNA"/>
</dbReference>
<name>A0A8J7JY43_9GAMM</name>
<reference evidence="2" key="1">
    <citation type="submission" date="2020-10" db="EMBL/GenBank/DDBJ databases">
        <title>Bacterium isolated from coastal waters sediment.</title>
        <authorList>
            <person name="Chen R.-J."/>
            <person name="Lu D.-C."/>
            <person name="Zhu K.-L."/>
            <person name="Du Z.-J."/>
        </authorList>
    </citation>
    <scope>NUCLEOTIDE SEQUENCE</scope>
    <source>
        <strain evidence="2">N1Y112</strain>
    </source>
</reference>
<keyword evidence="3" id="KW-1185">Reference proteome</keyword>
<sequence>MQTHALYDQITNEVHARPFQKVQAPLYLVHMAISLPSEQMDDAHHATLQLATELGIGEQANDDGFFFLSSEEFALRFERHNEFYSLTLYHFGADSEDIFPQRWKPLLCDGRLPGKMLAGVEIIFRKRREDPLAWCRKYFGQRNFAAEEFGDRQLAASEVMSGGATVWTDFAACEENGLVRVLVEDRSLQPFQAGRLLQRICEIETYRHVALLALPAAHAAMPLITTLDKQLADITHRMTADNKEQPSEVLQELMTLAAQVEELSADTANRFSASEAYFALLDTRLTELRQERIEGLQTITQFMERRLEPARRTCHAAGRRIEQLSKRIARVSELIRSQVDLSIEQQNRDLLEALNGRARRQLRLQAKLESFTIIVVTYYAFDLIERTIRNTVPGEELLNDVLMGVSFSVPLIAGVLWLYVRQLLKGYDEDD</sequence>
<feature type="transmembrane region" description="Helical" evidence="1">
    <location>
        <begin position="401"/>
        <end position="420"/>
    </location>
</feature>
<keyword evidence="1" id="KW-0812">Transmembrane</keyword>
<protein>
    <submittedName>
        <fullName evidence="2">DUF3422 domain-containing protein</fullName>
    </submittedName>
</protein>
<comment type="caution">
    <text evidence="2">The sequence shown here is derived from an EMBL/GenBank/DDBJ whole genome shotgun (WGS) entry which is preliminary data.</text>
</comment>
<gene>
    <name evidence="2" type="ORF">IOQ59_07460</name>
</gene>
<proteinExistence type="predicted"/>
<keyword evidence="1" id="KW-1133">Transmembrane helix</keyword>
<keyword evidence="1" id="KW-0472">Membrane</keyword>
<dbReference type="AlphaFoldDB" id="A0A8J7JY43"/>
<evidence type="ECO:0000313" key="3">
    <source>
        <dbReference type="Proteomes" id="UP000640333"/>
    </source>
</evidence>
<dbReference type="Proteomes" id="UP000640333">
    <property type="component" value="Unassembled WGS sequence"/>
</dbReference>
<evidence type="ECO:0000313" key="2">
    <source>
        <dbReference type="EMBL" id="MBE9397098.1"/>
    </source>
</evidence>
<evidence type="ECO:0000256" key="1">
    <source>
        <dbReference type="SAM" id="Phobius"/>
    </source>
</evidence>
<accession>A0A8J7JY43</accession>
<organism evidence="2 3">
    <name type="scientific">Pontibacterium sinense</name>
    <dbReference type="NCBI Taxonomy" id="2781979"/>
    <lineage>
        <taxon>Bacteria</taxon>
        <taxon>Pseudomonadati</taxon>
        <taxon>Pseudomonadota</taxon>
        <taxon>Gammaproteobacteria</taxon>
        <taxon>Oceanospirillales</taxon>
        <taxon>Oceanospirillaceae</taxon>
        <taxon>Pontibacterium</taxon>
    </lineage>
</organism>
<dbReference type="Pfam" id="PF11902">
    <property type="entry name" value="DUF3422"/>
    <property type="match status" value="1"/>
</dbReference>
<dbReference type="InterPro" id="IPR021830">
    <property type="entry name" value="DUF3422"/>
</dbReference>